<dbReference type="PANTHER" id="PTHR45871:SF1">
    <property type="entry name" value="PHOSPHATIDYLINOSITOL N-ACETYLGLUCOSAMINYLTRANSFERASE SUBUNIT A"/>
    <property type="match status" value="1"/>
</dbReference>
<dbReference type="CTD" id="37020"/>
<evidence type="ECO:0000256" key="5">
    <source>
        <dbReference type="ARBA" id="ARBA00022679"/>
    </source>
</evidence>
<evidence type="ECO:0000259" key="7">
    <source>
        <dbReference type="Pfam" id="PF00534"/>
    </source>
</evidence>
<dbReference type="InterPro" id="IPR013234">
    <property type="entry name" value="PIGA_GPI_anchor_biosynthesis"/>
</dbReference>
<dbReference type="Pfam" id="PF08288">
    <property type="entry name" value="PIGA"/>
    <property type="match status" value="1"/>
</dbReference>
<feature type="domain" description="Glycosyl transferase family 1" evidence="7">
    <location>
        <begin position="195"/>
        <end position="345"/>
    </location>
</feature>
<dbReference type="RefSeq" id="XP_003739061.1">
    <property type="nucleotide sequence ID" value="XM_003739013.1"/>
</dbReference>
<dbReference type="GO" id="GO:0017176">
    <property type="term" value="F:phosphatidylinositol N-acetylglucosaminyltransferase activity"/>
    <property type="evidence" value="ECO:0007669"/>
    <property type="project" value="UniProtKB-EC"/>
</dbReference>
<dbReference type="InterPro" id="IPR001296">
    <property type="entry name" value="Glyco_trans_1"/>
</dbReference>
<dbReference type="Pfam" id="PF00534">
    <property type="entry name" value="Glycos_transf_1"/>
    <property type="match status" value="1"/>
</dbReference>
<comment type="pathway">
    <text evidence="1">Glycolipid biosynthesis; glycosylphosphatidylinositol-anchor biosynthesis.</text>
</comment>
<keyword evidence="5" id="KW-0808">Transferase</keyword>
<name>A0AAJ6QNX5_9ACAR</name>
<dbReference type="KEGG" id="goe:100904352"/>
<accession>A0AAJ6QNX5</accession>
<feature type="domain" description="PIGA GPI anchor biosynthesis" evidence="8">
    <location>
        <begin position="45"/>
        <end position="134"/>
    </location>
</feature>
<keyword evidence="3" id="KW-0337">GPI-anchor biosynthesis</keyword>
<evidence type="ECO:0000256" key="3">
    <source>
        <dbReference type="ARBA" id="ARBA00022502"/>
    </source>
</evidence>
<proteinExistence type="predicted"/>
<keyword evidence="4" id="KW-0328">Glycosyltransferase</keyword>
<keyword evidence="9" id="KW-1185">Reference proteome</keyword>
<dbReference type="SUPFAM" id="SSF53756">
    <property type="entry name" value="UDP-Glycosyltransferase/glycogen phosphorylase"/>
    <property type="match status" value="1"/>
</dbReference>
<dbReference type="PANTHER" id="PTHR45871">
    <property type="entry name" value="N-ACETYLGLUCOSAMINYL-PHOSPHATIDYLINOSITOL BIOSYNTHETIC PROTEIN"/>
    <property type="match status" value="1"/>
</dbReference>
<dbReference type="EC" id="2.4.1.198" evidence="2"/>
<protein>
    <recommendedName>
        <fullName evidence="2">phosphatidylinositol N-acetylglucosaminyltransferase</fullName>
        <ecNumber evidence="2">2.4.1.198</ecNumber>
    </recommendedName>
    <alternativeName>
        <fullName evidence="6">GlcNAc-PI synthesis protein</fullName>
    </alternativeName>
</protein>
<organism evidence="9 10">
    <name type="scientific">Galendromus occidentalis</name>
    <name type="common">western predatory mite</name>
    <dbReference type="NCBI Taxonomy" id="34638"/>
    <lineage>
        <taxon>Eukaryota</taxon>
        <taxon>Metazoa</taxon>
        <taxon>Ecdysozoa</taxon>
        <taxon>Arthropoda</taxon>
        <taxon>Chelicerata</taxon>
        <taxon>Arachnida</taxon>
        <taxon>Acari</taxon>
        <taxon>Parasitiformes</taxon>
        <taxon>Mesostigmata</taxon>
        <taxon>Gamasina</taxon>
        <taxon>Phytoseioidea</taxon>
        <taxon>Phytoseiidae</taxon>
        <taxon>Typhlodrominae</taxon>
        <taxon>Galendromus</taxon>
    </lineage>
</organism>
<evidence type="ECO:0000313" key="9">
    <source>
        <dbReference type="Proteomes" id="UP000694867"/>
    </source>
</evidence>
<evidence type="ECO:0000256" key="1">
    <source>
        <dbReference type="ARBA" id="ARBA00004687"/>
    </source>
</evidence>
<dbReference type="GeneID" id="100904352"/>
<dbReference type="FunFam" id="3.40.50.2000:FF:000026">
    <property type="entry name" value="Phosphatidylinositol N-acetylglucosaminyltransferase subunit A"/>
    <property type="match status" value="1"/>
</dbReference>
<dbReference type="AlphaFoldDB" id="A0AAJ6QNX5"/>
<evidence type="ECO:0000256" key="6">
    <source>
        <dbReference type="ARBA" id="ARBA00032160"/>
    </source>
</evidence>
<dbReference type="GO" id="GO:0000506">
    <property type="term" value="C:glycosylphosphatidylinositol-N-acetylglucosaminyltransferase (GPI-GnT) complex"/>
    <property type="evidence" value="ECO:0007669"/>
    <property type="project" value="TreeGrafter"/>
</dbReference>
<evidence type="ECO:0000256" key="4">
    <source>
        <dbReference type="ARBA" id="ARBA00022676"/>
    </source>
</evidence>
<dbReference type="Proteomes" id="UP000694867">
    <property type="component" value="Unplaced"/>
</dbReference>
<gene>
    <name evidence="10" type="primary">LOC100904352</name>
</gene>
<evidence type="ECO:0000259" key="8">
    <source>
        <dbReference type="Pfam" id="PF08288"/>
    </source>
</evidence>
<evidence type="ECO:0000256" key="2">
    <source>
        <dbReference type="ARBA" id="ARBA00012420"/>
    </source>
</evidence>
<reference evidence="10" key="1">
    <citation type="submission" date="2025-08" db="UniProtKB">
        <authorList>
            <consortium name="RefSeq"/>
        </authorList>
    </citation>
    <scope>IDENTIFICATION</scope>
</reference>
<evidence type="ECO:0000313" key="10">
    <source>
        <dbReference type="RefSeq" id="XP_003739061.1"/>
    </source>
</evidence>
<dbReference type="Gene3D" id="3.40.50.2000">
    <property type="entry name" value="Glycogen Phosphorylase B"/>
    <property type="match status" value="2"/>
</dbReference>
<sequence length="445" mass="50459">MTDNRYRICMISDFFHPNTGGLETHIYQLAQCLIQRGHSVVVLTHSYFDRAGIRYLTNGLKVYHIPLWIVYCESGLPTLFCTARLVRNILLRECVDIVHAHGAFSSLALEAMVHTACLNLRSVFTDHSLFGFSDVSAVITNSLLKLCLHMCDHVICVSEVGRMNTALRALVHPDRICVIPNAVETKCFQPLHKPRKSKQIVIIVLCRLMYRKGIDLLADILPTISKKYPEVKFLIGGDGPKRVLLEEVREVHKLQDRVHLVGTLKHHEVRDFLVKGDIFLNTSLTEAFCMAIVEAASCGLQVVSTNVGGIPYVLPSDLIWLCNPSVDSLIDGLESAIHAKKKSSNVKPWVANQRISNLYQWSSVSRETEAVYHKVMASEKPSIAKAFGPLFKKCSIFESLFFSYILSLIYVVYKFYDWCYPLKVDDLPWFMPTHEKLTRSRSKSE</sequence>
<dbReference type="GO" id="GO:0006506">
    <property type="term" value="P:GPI anchor biosynthetic process"/>
    <property type="evidence" value="ECO:0007669"/>
    <property type="project" value="UniProtKB-KW"/>
</dbReference>